<dbReference type="InterPro" id="IPR014274">
    <property type="entry name" value="PPIase_EpsD"/>
</dbReference>
<dbReference type="Gene3D" id="1.10.4030.10">
    <property type="entry name" value="Porin chaperone SurA, peptide-binding domain"/>
    <property type="match status" value="1"/>
</dbReference>
<feature type="region of interest" description="Disordered" evidence="2">
    <location>
        <begin position="299"/>
        <end position="323"/>
    </location>
</feature>
<keyword evidence="5" id="KW-0413">Isomerase</keyword>
<evidence type="ECO:0000256" key="3">
    <source>
        <dbReference type="SAM" id="SignalP"/>
    </source>
</evidence>
<dbReference type="Pfam" id="PF13145">
    <property type="entry name" value="Rotamase_2"/>
    <property type="match status" value="1"/>
</dbReference>
<sequence>MNTLRRTACVPALRTAAVTAAVLASLGLAACSGGDKDKPASQVAAKVNKEEISVHQINYLLQRQPGLKPEQAESASKTALERLIDQELAVQKAEELKLDRDPRVVQALDAARREILSRFYFEKVAEGVAKPTPEEVREYYRSKPALFSERRIYSLQEIAIQAPKEQVPELEQQLKSAKTPAEFVEQLKAKNIPFAVNQVTRAAEQLPLSMLDSFHALKDGQAMFVPSPSGAQVVVLQASRSAPVDEERARAAIEHYLMNERKRKLVEGELKDLRKSAQIEYVGKFADASGGVAQKTEVAPAAKQEAKPNSDADAISKGLSGLK</sequence>
<dbReference type="EMBL" id="CP110257">
    <property type="protein sequence ID" value="UZD55650.1"/>
    <property type="molecule type" value="Genomic_DNA"/>
</dbReference>
<dbReference type="SUPFAM" id="SSF109998">
    <property type="entry name" value="Triger factor/SurA peptide-binding domain-like"/>
    <property type="match status" value="1"/>
</dbReference>
<dbReference type="PROSITE" id="PS51257">
    <property type="entry name" value="PROKAR_LIPOPROTEIN"/>
    <property type="match status" value="1"/>
</dbReference>
<keyword evidence="1 3" id="KW-0732">Signal</keyword>
<evidence type="ECO:0000256" key="1">
    <source>
        <dbReference type="ARBA" id="ARBA00022729"/>
    </source>
</evidence>
<dbReference type="PANTHER" id="PTHR47637:SF1">
    <property type="entry name" value="CHAPERONE SURA"/>
    <property type="match status" value="1"/>
</dbReference>
<dbReference type="EC" id="5.2.1.8" evidence="5"/>
<reference evidence="5" key="1">
    <citation type="submission" date="2022-10" db="EMBL/GenBank/DDBJ databases">
        <title>Complete genome sequence of Schlegelella aquatica LMG 23380.</title>
        <authorList>
            <person name="Musilova J."/>
            <person name="Kourilova X."/>
            <person name="Bezdicek M."/>
            <person name="Hermankova K."/>
            <person name="Obruca S."/>
            <person name="Sedlar K."/>
        </authorList>
    </citation>
    <scope>NUCLEOTIDE SEQUENCE</scope>
    <source>
        <strain evidence="5">LMG 23380</strain>
    </source>
</reference>
<evidence type="ECO:0000256" key="2">
    <source>
        <dbReference type="SAM" id="MobiDB-lite"/>
    </source>
</evidence>
<organism evidence="5 6">
    <name type="scientific">Caldimonas aquatica</name>
    <dbReference type="NCBI Taxonomy" id="376175"/>
    <lineage>
        <taxon>Bacteria</taxon>
        <taxon>Pseudomonadati</taxon>
        <taxon>Pseudomonadota</taxon>
        <taxon>Betaproteobacteria</taxon>
        <taxon>Burkholderiales</taxon>
        <taxon>Sphaerotilaceae</taxon>
        <taxon>Caldimonas</taxon>
    </lineage>
</organism>
<evidence type="ECO:0000259" key="4">
    <source>
        <dbReference type="Pfam" id="PF13145"/>
    </source>
</evidence>
<dbReference type="Proteomes" id="UP001163266">
    <property type="component" value="Chromosome"/>
</dbReference>
<dbReference type="InterPro" id="IPR027304">
    <property type="entry name" value="Trigger_fact/SurA_dom_sf"/>
</dbReference>
<keyword evidence="6" id="KW-1185">Reference proteome</keyword>
<name>A0ABY6MUG3_9BURK</name>
<evidence type="ECO:0000313" key="5">
    <source>
        <dbReference type="EMBL" id="UZD55650.1"/>
    </source>
</evidence>
<feature type="domain" description="PpiC" evidence="4">
    <location>
        <begin position="131"/>
        <end position="247"/>
    </location>
</feature>
<dbReference type="InterPro" id="IPR000297">
    <property type="entry name" value="PPIase_PpiC"/>
</dbReference>
<feature type="chain" id="PRO_5046015294" evidence="3">
    <location>
        <begin position="31"/>
        <end position="323"/>
    </location>
</feature>
<proteinExistence type="predicted"/>
<dbReference type="Pfam" id="PF13624">
    <property type="entry name" value="SurA_N_3"/>
    <property type="match status" value="1"/>
</dbReference>
<dbReference type="RefSeq" id="WP_264893404.1">
    <property type="nucleotide sequence ID" value="NZ_CP110257.1"/>
</dbReference>
<dbReference type="NCBIfam" id="TIGR02925">
    <property type="entry name" value="cis_trans_EpsD"/>
    <property type="match status" value="1"/>
</dbReference>
<dbReference type="InterPro" id="IPR050280">
    <property type="entry name" value="OMP_Chaperone_SurA"/>
</dbReference>
<dbReference type="Gene3D" id="1.10.8.1040">
    <property type="match status" value="1"/>
</dbReference>
<dbReference type="Gene3D" id="3.10.50.40">
    <property type="match status" value="1"/>
</dbReference>
<dbReference type="GO" id="GO:0003755">
    <property type="term" value="F:peptidyl-prolyl cis-trans isomerase activity"/>
    <property type="evidence" value="ECO:0007669"/>
    <property type="project" value="UniProtKB-EC"/>
</dbReference>
<feature type="signal peptide" evidence="3">
    <location>
        <begin position="1"/>
        <end position="30"/>
    </location>
</feature>
<dbReference type="PANTHER" id="PTHR47637">
    <property type="entry name" value="CHAPERONE SURA"/>
    <property type="match status" value="1"/>
</dbReference>
<accession>A0ABY6MUG3</accession>
<gene>
    <name evidence="5" type="ORF">OMP39_03420</name>
</gene>
<dbReference type="InterPro" id="IPR046357">
    <property type="entry name" value="PPIase_dom_sf"/>
</dbReference>
<protein>
    <submittedName>
        <fullName evidence="5">EpsD family peptidyl-prolyl cis-trans isomerase</fullName>
        <ecNumber evidence="5">5.2.1.8</ecNumber>
    </submittedName>
</protein>
<evidence type="ECO:0000313" key="6">
    <source>
        <dbReference type="Proteomes" id="UP001163266"/>
    </source>
</evidence>